<dbReference type="SUPFAM" id="SSF47598">
    <property type="entry name" value="Ribbon-helix-helix"/>
    <property type="match status" value="1"/>
</dbReference>
<evidence type="ECO:0008006" key="4">
    <source>
        <dbReference type="Google" id="ProtNLM"/>
    </source>
</evidence>
<evidence type="ECO:0000313" key="3">
    <source>
        <dbReference type="Proteomes" id="UP000568380"/>
    </source>
</evidence>
<keyword evidence="3" id="KW-1185">Reference proteome</keyword>
<reference evidence="2 3" key="1">
    <citation type="submission" date="2020-08" db="EMBL/GenBank/DDBJ databases">
        <title>Genomic Encyclopedia of Type Strains, Phase IV (KMG-IV): sequencing the most valuable type-strain genomes for metagenomic binning, comparative biology and taxonomic classification.</title>
        <authorList>
            <person name="Goeker M."/>
        </authorList>
    </citation>
    <scope>NUCLEOTIDE SEQUENCE [LARGE SCALE GENOMIC DNA]</scope>
    <source>
        <strain evidence="2 3">DSM 45385</strain>
    </source>
</reference>
<feature type="region of interest" description="Disordered" evidence="1">
    <location>
        <begin position="75"/>
        <end position="111"/>
    </location>
</feature>
<protein>
    <recommendedName>
        <fullName evidence="4">Toxin-antitoxin system HicB family antitoxin</fullName>
    </recommendedName>
</protein>
<dbReference type="GO" id="GO:0006355">
    <property type="term" value="P:regulation of DNA-templated transcription"/>
    <property type="evidence" value="ECO:0007669"/>
    <property type="project" value="InterPro"/>
</dbReference>
<sequence>MDLTSYADRLRRELAAAAQGGGDEAVALAERLAAPLESSVRLILLEALSEAADEITREMAPGSVEVRLRRGDPAFVLTRSPAEHPHDQSSYDQSSYEEADPPAAAGKDGGTARINFRLPEQLKGLIEEAARQEGLSVNTWLVRAVAATFDSARRTRRPAADGRRYSGWVG</sequence>
<dbReference type="Proteomes" id="UP000568380">
    <property type="component" value="Unassembled WGS sequence"/>
</dbReference>
<organism evidence="2 3">
    <name type="scientific">Nonomuraea endophytica</name>
    <dbReference type="NCBI Taxonomy" id="714136"/>
    <lineage>
        <taxon>Bacteria</taxon>
        <taxon>Bacillati</taxon>
        <taxon>Actinomycetota</taxon>
        <taxon>Actinomycetes</taxon>
        <taxon>Streptosporangiales</taxon>
        <taxon>Streptosporangiaceae</taxon>
        <taxon>Nonomuraea</taxon>
    </lineage>
</organism>
<dbReference type="InterPro" id="IPR013321">
    <property type="entry name" value="Arc_rbn_hlx_hlx"/>
</dbReference>
<evidence type="ECO:0000313" key="2">
    <source>
        <dbReference type="EMBL" id="MBB5081640.1"/>
    </source>
</evidence>
<dbReference type="AlphaFoldDB" id="A0A7W8EI57"/>
<gene>
    <name evidence="2" type="ORF">HNR40_007135</name>
</gene>
<name>A0A7W8EI57_9ACTN</name>
<dbReference type="InterPro" id="IPR010985">
    <property type="entry name" value="Ribbon_hlx_hlx"/>
</dbReference>
<dbReference type="RefSeq" id="WP_184969179.1">
    <property type="nucleotide sequence ID" value="NZ_JACHIN010000011.1"/>
</dbReference>
<dbReference type="EMBL" id="JACHIN010000011">
    <property type="protein sequence ID" value="MBB5081640.1"/>
    <property type="molecule type" value="Genomic_DNA"/>
</dbReference>
<accession>A0A7W8EI57</accession>
<proteinExistence type="predicted"/>
<dbReference type="Gene3D" id="1.10.1220.10">
    <property type="entry name" value="Met repressor-like"/>
    <property type="match status" value="1"/>
</dbReference>
<comment type="caution">
    <text evidence="2">The sequence shown here is derived from an EMBL/GenBank/DDBJ whole genome shotgun (WGS) entry which is preliminary data.</text>
</comment>
<evidence type="ECO:0000256" key="1">
    <source>
        <dbReference type="SAM" id="MobiDB-lite"/>
    </source>
</evidence>